<evidence type="ECO:0000313" key="2">
    <source>
        <dbReference type="EMBL" id="HIR14053.1"/>
    </source>
</evidence>
<protein>
    <submittedName>
        <fullName evidence="2">Uncharacterized protein</fullName>
    </submittedName>
</protein>
<evidence type="ECO:0000313" key="3">
    <source>
        <dbReference type="Proteomes" id="UP000886757"/>
    </source>
</evidence>
<dbReference type="Proteomes" id="UP000886757">
    <property type="component" value="Unassembled WGS sequence"/>
</dbReference>
<feature type="transmembrane region" description="Helical" evidence="1">
    <location>
        <begin position="12"/>
        <end position="30"/>
    </location>
</feature>
<proteinExistence type="predicted"/>
<evidence type="ECO:0000256" key="1">
    <source>
        <dbReference type="SAM" id="Phobius"/>
    </source>
</evidence>
<reference evidence="2" key="1">
    <citation type="submission" date="2020-10" db="EMBL/GenBank/DDBJ databases">
        <authorList>
            <person name="Gilroy R."/>
        </authorList>
    </citation>
    <scope>NUCLEOTIDE SEQUENCE</scope>
    <source>
        <strain evidence="2">ChiSjej4B22-8148</strain>
    </source>
</reference>
<dbReference type="AlphaFoldDB" id="A0A9D1DAT8"/>
<gene>
    <name evidence="2" type="ORF">IAB31_09050</name>
</gene>
<accession>A0A9D1DAT8</accession>
<comment type="caution">
    <text evidence="2">The sequence shown here is derived from an EMBL/GenBank/DDBJ whole genome shotgun (WGS) entry which is preliminary data.</text>
</comment>
<organism evidence="2 3">
    <name type="scientific">Candidatus Choladousia intestinavium</name>
    <dbReference type="NCBI Taxonomy" id="2840727"/>
    <lineage>
        <taxon>Bacteria</taxon>
        <taxon>Bacillati</taxon>
        <taxon>Bacillota</taxon>
        <taxon>Clostridia</taxon>
        <taxon>Lachnospirales</taxon>
        <taxon>Lachnospiraceae</taxon>
        <taxon>Lachnospiraceae incertae sedis</taxon>
        <taxon>Candidatus Choladousia</taxon>
    </lineage>
</organism>
<sequence length="78" mass="9217">MKQKKQRNGIAIFLVVILLAEIVVIIFLFYKWKTGDFIFREEKKYFEDAKIEKIFLPEEDESAESAFGQGRSIELQEI</sequence>
<dbReference type="EMBL" id="DVGK01000105">
    <property type="protein sequence ID" value="HIR14053.1"/>
    <property type="molecule type" value="Genomic_DNA"/>
</dbReference>
<keyword evidence="1" id="KW-1133">Transmembrane helix</keyword>
<keyword evidence="1" id="KW-0472">Membrane</keyword>
<keyword evidence="1" id="KW-0812">Transmembrane</keyword>
<name>A0A9D1DAT8_9FIRM</name>
<reference evidence="2" key="2">
    <citation type="journal article" date="2021" name="PeerJ">
        <title>Extensive microbial diversity within the chicken gut microbiome revealed by metagenomics and culture.</title>
        <authorList>
            <person name="Gilroy R."/>
            <person name="Ravi A."/>
            <person name="Getino M."/>
            <person name="Pursley I."/>
            <person name="Horton D.L."/>
            <person name="Alikhan N.F."/>
            <person name="Baker D."/>
            <person name="Gharbi K."/>
            <person name="Hall N."/>
            <person name="Watson M."/>
            <person name="Adriaenssens E.M."/>
            <person name="Foster-Nyarko E."/>
            <person name="Jarju S."/>
            <person name="Secka A."/>
            <person name="Antonio M."/>
            <person name="Oren A."/>
            <person name="Chaudhuri R.R."/>
            <person name="La Ragione R."/>
            <person name="Hildebrand F."/>
            <person name="Pallen M.J."/>
        </authorList>
    </citation>
    <scope>NUCLEOTIDE SEQUENCE</scope>
    <source>
        <strain evidence="2">ChiSjej4B22-8148</strain>
    </source>
</reference>